<reference evidence="1 2" key="1">
    <citation type="submission" date="2015-11" db="EMBL/GenBank/DDBJ databases">
        <title>Genomic analysis of 38 Legionella species identifies large and diverse effector repertoires.</title>
        <authorList>
            <person name="Burstein D."/>
            <person name="Amaro F."/>
            <person name="Zusman T."/>
            <person name="Lifshitz Z."/>
            <person name="Cohen O."/>
            <person name="Gilbert J.A."/>
            <person name="Pupko T."/>
            <person name="Shuman H.A."/>
            <person name="Segal G."/>
        </authorList>
    </citation>
    <scope>NUCLEOTIDE SEQUENCE [LARGE SCALE GENOMIC DNA]</scope>
    <source>
        <strain evidence="1 2">ATCC 49508</strain>
    </source>
</reference>
<organism evidence="1 2">
    <name type="scientific">Legionella worsleiensis</name>
    <dbReference type="NCBI Taxonomy" id="45076"/>
    <lineage>
        <taxon>Bacteria</taxon>
        <taxon>Pseudomonadati</taxon>
        <taxon>Pseudomonadota</taxon>
        <taxon>Gammaproteobacteria</taxon>
        <taxon>Legionellales</taxon>
        <taxon>Legionellaceae</taxon>
        <taxon>Legionella</taxon>
    </lineage>
</organism>
<dbReference type="AlphaFoldDB" id="A0A0W1A6J8"/>
<evidence type="ECO:0000313" key="2">
    <source>
        <dbReference type="Proteomes" id="UP000054662"/>
    </source>
</evidence>
<dbReference type="Proteomes" id="UP000054662">
    <property type="component" value="Unassembled WGS sequence"/>
</dbReference>
<dbReference type="GO" id="GO:0003887">
    <property type="term" value="F:DNA-directed DNA polymerase activity"/>
    <property type="evidence" value="ECO:0007669"/>
    <property type="project" value="InterPro"/>
</dbReference>
<gene>
    <name evidence="1" type="ORF">Lwor_2157</name>
</gene>
<dbReference type="STRING" id="45076.Lwor_2157"/>
<dbReference type="EMBL" id="LNZC01000027">
    <property type="protein sequence ID" value="KTD76932.1"/>
    <property type="molecule type" value="Genomic_DNA"/>
</dbReference>
<dbReference type="Pfam" id="PF03603">
    <property type="entry name" value="DNA_III_psi"/>
    <property type="match status" value="1"/>
</dbReference>
<protein>
    <recommendedName>
        <fullName evidence="3">DNA polymerase III subunit psi</fullName>
    </recommendedName>
</protein>
<dbReference type="RefSeq" id="WP_058493918.1">
    <property type="nucleotide sequence ID" value="NZ_CBCRUR010000008.1"/>
</dbReference>
<comment type="caution">
    <text evidence="1">The sequence shown here is derived from an EMBL/GenBank/DDBJ whole genome shotgun (WGS) entry which is preliminary data.</text>
</comment>
<accession>A0A0W1A6J8</accession>
<dbReference type="GO" id="GO:0006260">
    <property type="term" value="P:DNA replication"/>
    <property type="evidence" value="ECO:0007669"/>
    <property type="project" value="InterPro"/>
</dbReference>
<dbReference type="PATRIC" id="fig|45076.6.peg.2363"/>
<evidence type="ECO:0008006" key="3">
    <source>
        <dbReference type="Google" id="ProtNLM"/>
    </source>
</evidence>
<evidence type="ECO:0000313" key="1">
    <source>
        <dbReference type="EMBL" id="KTD76932.1"/>
    </source>
</evidence>
<keyword evidence="2" id="KW-1185">Reference proteome</keyword>
<dbReference type="InterPro" id="IPR004615">
    <property type="entry name" value="DNA_pol_III_psi"/>
</dbReference>
<dbReference type="GO" id="GO:0008408">
    <property type="term" value="F:3'-5' exonuclease activity"/>
    <property type="evidence" value="ECO:0007669"/>
    <property type="project" value="InterPro"/>
</dbReference>
<dbReference type="OrthoDB" id="5638063at2"/>
<sequence>MYSTLNLYYLNQLGITPWINNEIIAPVTSDSAEIKHQNIPLVIIMKQPQLSKKAEILLNKMIAYLNLGDSDVFITENLQHSSFVKNDSPKAVLSLGIESSALVDTMMLKCPFLFAPSPEQLISNPLEKREILKVLNSIKLLVN</sequence>
<proteinExistence type="predicted"/>
<name>A0A0W1A6J8_9GAMM</name>